<dbReference type="InterPro" id="IPR005546">
    <property type="entry name" value="Autotransporte_beta"/>
</dbReference>
<feature type="domain" description="Autotransporter" evidence="3">
    <location>
        <begin position="450"/>
        <end position="580"/>
    </location>
</feature>
<dbReference type="KEGG" id="lip:LIC051"/>
<sequence>MLLKYRIIIKIYCIIIYYIKYIYLLENKYKKYSLIYKNTYQYYNIYYNKKYLTLVIYCLFLFIFLRDIHAMNRENEEFNLYHRTLGNTEQHSEEETPCTVVDIKGVSISADVYEDYIKKHSLVVIDEANKSINDYCPCCKTCCKNKQTYAVAAAQGGCCGAISIAVGYGVGKLIELCTPTVAPTEMIFTVPTPLATAMTSGHTLTTVASSIEGITQTTAITMGCCGLTCCLLGSIFGYLTNKVEEKNERIHTAQQRLEYMVLNRQFLSDEDEGYELVDFSHRQQVVTNQPQRINSPVNNNSEQGEGSSRRSSEGTVYEEIFFLPGYNRGGQISSLLSMQYILAGPSAQVSSTLKMLALKAHRIPSDAAASLQLGKKSQKLQGPNRVLKADLQFQNNPQGISICRMFAFTDKYECNLEKKIRSGRAGLVAELFPGMTAGLAYTRHNEGRKSFEGIQLGTGSGSVTSKTESEALSAVIALNSEGGGVTGHIASYHGWGKMKTSRSFIHAGSKISAKGKPNIYLNGGLIQVGYNISLSKTTILTPYIEGMMSMVNWDAYTERSGLLPCKISRSEEYVAERSVGLCHHWKPTSGFQIQSWIACISGERRTDGVSCRPLVMPIKKYESYISVQERKYVHIEFGASYSMSVTDTLQLGIDGMIHLDKVHKIKEKSMSLSLMYLH</sequence>
<dbReference type="Proteomes" id="UP000002430">
    <property type="component" value="Plasmid 3"/>
</dbReference>
<keyword evidence="2" id="KW-0472">Membrane</keyword>
<dbReference type="InterPro" id="IPR036709">
    <property type="entry name" value="Autotransporte_beta_dom_sf"/>
</dbReference>
<dbReference type="HOGENOM" id="CLU_405326_0_0_7"/>
<keyword evidence="4" id="KW-0614">Plasmid</keyword>
<dbReference type="EMBL" id="AM180255">
    <property type="protein sequence ID" value="CAJ54003.1"/>
    <property type="molecule type" value="Genomic_DNA"/>
</dbReference>
<organism evidence="4 5">
    <name type="scientific">Lawsonia intracellularis (strain PHE/MN1-00)</name>
    <dbReference type="NCBI Taxonomy" id="363253"/>
    <lineage>
        <taxon>Bacteria</taxon>
        <taxon>Pseudomonadati</taxon>
        <taxon>Thermodesulfobacteriota</taxon>
        <taxon>Desulfovibrionia</taxon>
        <taxon>Desulfovibrionales</taxon>
        <taxon>Desulfovibrionaceae</taxon>
        <taxon>Lawsonia</taxon>
    </lineage>
</organism>
<reference evidence="4 5" key="1">
    <citation type="submission" date="2005-11" db="EMBL/GenBank/DDBJ databases">
        <title>The complete genome sequence of Lawsonia intracellularis: the causative agent of proliferative enteropathy.</title>
        <authorList>
            <person name="Kaur K."/>
            <person name="Zhang Q."/>
            <person name="Beckler D."/>
            <person name="Munir S."/>
            <person name="Li L."/>
            <person name="Kinsley K."/>
            <person name="Herron L."/>
            <person name="Peterson A."/>
            <person name="May B."/>
            <person name="Singh S."/>
            <person name="Gebhart C."/>
            <person name="Kapur V."/>
        </authorList>
    </citation>
    <scope>NUCLEOTIDE SEQUENCE [LARGE SCALE GENOMIC DNA]</scope>
    <source>
        <strain evidence="4 5">PHE/MN1-00</strain>
        <plasmid evidence="5">pLaw3</plasmid>
    </source>
</reference>
<accession>Q1MNT0</accession>
<feature type="transmembrane region" description="Helical" evidence="2">
    <location>
        <begin position="7"/>
        <end position="25"/>
    </location>
</feature>
<protein>
    <submittedName>
        <fullName evidence="4">NA</fullName>
    </submittedName>
</protein>
<keyword evidence="2" id="KW-1133">Transmembrane helix</keyword>
<evidence type="ECO:0000256" key="1">
    <source>
        <dbReference type="SAM" id="MobiDB-lite"/>
    </source>
</evidence>
<feature type="region of interest" description="Disordered" evidence="1">
    <location>
        <begin position="287"/>
        <end position="312"/>
    </location>
</feature>
<dbReference type="Gene3D" id="2.40.128.130">
    <property type="entry name" value="Autotransporter beta-domain"/>
    <property type="match status" value="1"/>
</dbReference>
<evidence type="ECO:0000256" key="2">
    <source>
        <dbReference type="SAM" id="Phobius"/>
    </source>
</evidence>
<dbReference type="Pfam" id="PF03797">
    <property type="entry name" value="Autotransporter"/>
    <property type="match status" value="1"/>
</dbReference>
<feature type="transmembrane region" description="Helical" evidence="2">
    <location>
        <begin position="45"/>
        <end position="65"/>
    </location>
</feature>
<evidence type="ECO:0000313" key="4">
    <source>
        <dbReference type="EMBL" id="CAJ54003.1"/>
    </source>
</evidence>
<dbReference type="SUPFAM" id="SSF103515">
    <property type="entry name" value="Autotransporter"/>
    <property type="match status" value="1"/>
</dbReference>
<proteinExistence type="predicted"/>
<dbReference type="AlphaFoldDB" id="Q1MNT0"/>
<gene>
    <name evidence="4" type="ordered locus">LIC051</name>
</gene>
<keyword evidence="2" id="KW-0812">Transmembrane</keyword>
<feature type="compositionally biased region" description="Polar residues" evidence="1">
    <location>
        <begin position="287"/>
        <end position="300"/>
    </location>
</feature>
<keyword evidence="5" id="KW-1185">Reference proteome</keyword>
<name>Q1MNT0_LAWIP</name>
<evidence type="ECO:0000313" key="5">
    <source>
        <dbReference type="Proteomes" id="UP000002430"/>
    </source>
</evidence>
<geneLocation type="plasmid" evidence="5">
    <name>pLaw3</name>
</geneLocation>
<evidence type="ECO:0000259" key="3">
    <source>
        <dbReference type="Pfam" id="PF03797"/>
    </source>
</evidence>